<name>A0ABW6NMU0_9NOCA</name>
<reference evidence="1 2" key="1">
    <citation type="submission" date="2024-10" db="EMBL/GenBank/DDBJ databases">
        <title>The Natural Products Discovery Center: Release of the First 8490 Sequenced Strains for Exploring Actinobacteria Biosynthetic Diversity.</title>
        <authorList>
            <person name="Kalkreuter E."/>
            <person name="Kautsar S.A."/>
            <person name="Yang D."/>
            <person name="Bader C.D."/>
            <person name="Teijaro C.N."/>
            <person name="Fluegel L."/>
            <person name="Davis C.M."/>
            <person name="Simpson J.R."/>
            <person name="Lauterbach L."/>
            <person name="Steele A.D."/>
            <person name="Gui C."/>
            <person name="Meng S."/>
            <person name="Li G."/>
            <person name="Viehrig K."/>
            <person name="Ye F."/>
            <person name="Su P."/>
            <person name="Kiefer A.F."/>
            <person name="Nichols A."/>
            <person name="Cepeda A.J."/>
            <person name="Yan W."/>
            <person name="Fan B."/>
            <person name="Jiang Y."/>
            <person name="Adhikari A."/>
            <person name="Zheng C.-J."/>
            <person name="Schuster L."/>
            <person name="Cowan T.M."/>
            <person name="Smanski M.J."/>
            <person name="Chevrette M.G."/>
            <person name="De Carvalho L.P.S."/>
            <person name="Shen B."/>
        </authorList>
    </citation>
    <scope>NUCLEOTIDE SEQUENCE [LARGE SCALE GENOMIC DNA]</scope>
    <source>
        <strain evidence="1 2">NPDC004550</strain>
    </source>
</reference>
<comment type="caution">
    <text evidence="1">The sequence shown here is derived from an EMBL/GenBank/DDBJ whole genome shotgun (WGS) entry which is preliminary data.</text>
</comment>
<organism evidence="1 2">
    <name type="scientific">Nocardia africana</name>
    <dbReference type="NCBI Taxonomy" id="134964"/>
    <lineage>
        <taxon>Bacteria</taxon>
        <taxon>Bacillati</taxon>
        <taxon>Actinomycetota</taxon>
        <taxon>Actinomycetes</taxon>
        <taxon>Mycobacteriales</taxon>
        <taxon>Nocardiaceae</taxon>
        <taxon>Nocardia</taxon>
    </lineage>
</organism>
<sequence>MVLYLMIVVAATVTTAVLAAYGTYTETPRPLGETDVRLPCAPMSPAGMPRACAPAVPRATCRPEAAGAIRW</sequence>
<evidence type="ECO:0000313" key="2">
    <source>
        <dbReference type="Proteomes" id="UP001601521"/>
    </source>
</evidence>
<dbReference type="RefSeq" id="WP_387252674.1">
    <property type="nucleotide sequence ID" value="NZ_JBIALX010000008.1"/>
</dbReference>
<dbReference type="EMBL" id="JBIALX010000008">
    <property type="protein sequence ID" value="MFF0455737.1"/>
    <property type="molecule type" value="Genomic_DNA"/>
</dbReference>
<accession>A0ABW6NMU0</accession>
<dbReference type="Proteomes" id="UP001601521">
    <property type="component" value="Unassembled WGS sequence"/>
</dbReference>
<gene>
    <name evidence="1" type="ORF">ACFYTH_20435</name>
</gene>
<protein>
    <submittedName>
        <fullName evidence="1">Uncharacterized protein</fullName>
    </submittedName>
</protein>
<evidence type="ECO:0000313" key="1">
    <source>
        <dbReference type="EMBL" id="MFF0455737.1"/>
    </source>
</evidence>
<keyword evidence="2" id="KW-1185">Reference proteome</keyword>
<proteinExistence type="predicted"/>